<dbReference type="InterPro" id="IPR000504">
    <property type="entry name" value="RRM_dom"/>
</dbReference>
<protein>
    <recommendedName>
        <fullName evidence="7">RRM domain-containing protein</fullName>
    </recommendedName>
</protein>
<keyword evidence="4" id="KW-0539">Nucleus</keyword>
<dbReference type="OrthoDB" id="439639at2759"/>
<feature type="region of interest" description="Disordered" evidence="6">
    <location>
        <begin position="43"/>
        <end position="90"/>
    </location>
</feature>
<dbReference type="PANTHER" id="PTHR48039">
    <property type="entry name" value="RNA-BINDING MOTIF PROTEIN 14B"/>
    <property type="match status" value="1"/>
</dbReference>
<feature type="compositionally biased region" description="Basic and acidic residues" evidence="6">
    <location>
        <begin position="77"/>
        <end position="86"/>
    </location>
</feature>
<dbReference type="STRING" id="1314776.A0A166C852"/>
<keyword evidence="3 5" id="KW-0694">RNA-binding</keyword>
<evidence type="ECO:0000313" key="9">
    <source>
        <dbReference type="Proteomes" id="UP000076798"/>
    </source>
</evidence>
<dbReference type="CDD" id="cd12320">
    <property type="entry name" value="RRM6_RBM19_RRM5_MRD1"/>
    <property type="match status" value="1"/>
</dbReference>
<sequence length="723" mass="79648">MSKRDGTSRLFGFIGYKTDEEAQKAKAWFDGSYFGTSRVKVEVVDGTKNAPAARPAKKRRVDESTASTTKSSNDVDNTEKPAEQTDKPALSKFMDVMKPRNNLQTWANEDLGSHLPTAASDAIPIVAQPEETPVEENNEGLSDLEWMKRRMQQGMSSVVEEKAFEQSDDEEDGVKASNPPLLESKVDEVAPDQTKQTILETGRLFVRNLPFSTTADELEQQFSSFGEISQVHFPLSAEHTPKGIAFVTFRQPSAALAAYESLDGTTFQGRLLHIIAAIDRRPKADDHLDPKKSIKDQKLDSRKKGALKESGARWEWGMLFMNADAVASSIADRLSISKADILNSDSDATNPAVKLALAETHIIQETRDYLASQGVHIASFSEKVKKSDTALLVKNIPYGTDASTLREMFGAQGEIMRLIIPPAGTIAVIEYTHPTEAQQAFKKLAYRRLGSSILYLERAPGNVFVNPTPVDAAPQPTPKAPVISSAVAPISIPEDQQAASLAEGKTLFIKNLAFSTTSERLTSVFRHLPGFVFARVQTKPDPKRPDSDARLSMGYGFVGFDTTESAKKGLKSTQGFVLDGHALSVKFAGRGAEEEKKGVPKSQTTKMIVKNVPFEASKKDIRELFGAHGHLKSVRLPKKFDSRSRGFAFLDFLTRREAENAYAALKHTHLLGRHLVLEWAEETEQDIDKLREKVGVGFGNGKALPGRKRKLQLENEVDGFDED</sequence>
<feature type="region of interest" description="Disordered" evidence="6">
    <location>
        <begin position="161"/>
        <end position="180"/>
    </location>
</feature>
<evidence type="ECO:0000256" key="5">
    <source>
        <dbReference type="PROSITE-ProRule" id="PRU00176"/>
    </source>
</evidence>
<reference evidence="8 9" key="1">
    <citation type="journal article" date="2016" name="Mol. Biol. Evol.">
        <title>Comparative Genomics of Early-Diverging Mushroom-Forming Fungi Provides Insights into the Origins of Lignocellulose Decay Capabilities.</title>
        <authorList>
            <person name="Nagy L.G."/>
            <person name="Riley R."/>
            <person name="Tritt A."/>
            <person name="Adam C."/>
            <person name="Daum C."/>
            <person name="Floudas D."/>
            <person name="Sun H."/>
            <person name="Yadav J.S."/>
            <person name="Pangilinan J."/>
            <person name="Larsson K.H."/>
            <person name="Matsuura K."/>
            <person name="Barry K."/>
            <person name="Labutti K."/>
            <person name="Kuo R."/>
            <person name="Ohm R.A."/>
            <person name="Bhattacharya S.S."/>
            <person name="Shirouzu T."/>
            <person name="Yoshinaga Y."/>
            <person name="Martin F.M."/>
            <person name="Grigoriev I.V."/>
            <person name="Hibbett D.S."/>
        </authorList>
    </citation>
    <scope>NUCLEOTIDE SEQUENCE [LARGE SCALE GENOMIC DNA]</scope>
    <source>
        <strain evidence="8 9">HHB10207 ss-3</strain>
    </source>
</reference>
<evidence type="ECO:0000256" key="2">
    <source>
        <dbReference type="ARBA" id="ARBA00022737"/>
    </source>
</evidence>
<feature type="domain" description="RRM" evidence="7">
    <location>
        <begin position="389"/>
        <end position="461"/>
    </location>
</feature>
<dbReference type="Gene3D" id="3.30.70.330">
    <property type="match status" value="5"/>
</dbReference>
<dbReference type="Proteomes" id="UP000076798">
    <property type="component" value="Unassembled WGS sequence"/>
</dbReference>
<feature type="compositionally biased region" description="Polar residues" evidence="6">
    <location>
        <begin position="64"/>
        <end position="75"/>
    </location>
</feature>
<evidence type="ECO:0000256" key="4">
    <source>
        <dbReference type="ARBA" id="ARBA00023242"/>
    </source>
</evidence>
<dbReference type="SMART" id="SM00360">
    <property type="entry name" value="RRM"/>
    <property type="match status" value="4"/>
</dbReference>
<evidence type="ECO:0000256" key="1">
    <source>
        <dbReference type="ARBA" id="ARBA00004123"/>
    </source>
</evidence>
<feature type="domain" description="RRM" evidence="7">
    <location>
        <begin position="605"/>
        <end position="682"/>
    </location>
</feature>
<dbReference type="AlphaFoldDB" id="A0A166C852"/>
<dbReference type="InterPro" id="IPR051945">
    <property type="entry name" value="RRM_MRD1_RNA_proc_ribogen"/>
</dbReference>
<accession>A0A166C852</accession>
<dbReference type="GO" id="GO:0003729">
    <property type="term" value="F:mRNA binding"/>
    <property type="evidence" value="ECO:0007669"/>
    <property type="project" value="TreeGrafter"/>
</dbReference>
<feature type="domain" description="RRM" evidence="7">
    <location>
        <begin position="202"/>
        <end position="279"/>
    </location>
</feature>
<evidence type="ECO:0000313" key="8">
    <source>
        <dbReference type="EMBL" id="KZT37183.1"/>
    </source>
</evidence>
<proteinExistence type="predicted"/>
<evidence type="ECO:0000256" key="3">
    <source>
        <dbReference type="ARBA" id="ARBA00022884"/>
    </source>
</evidence>
<dbReference type="Pfam" id="PF00076">
    <property type="entry name" value="RRM_1"/>
    <property type="match status" value="4"/>
</dbReference>
<gene>
    <name evidence="8" type="ORF">SISSUDRAFT_1048831</name>
</gene>
<dbReference type="InterPro" id="IPR035979">
    <property type="entry name" value="RBD_domain_sf"/>
</dbReference>
<keyword evidence="9" id="KW-1185">Reference proteome</keyword>
<keyword evidence="2" id="KW-0677">Repeat</keyword>
<dbReference type="EMBL" id="KV428089">
    <property type="protein sequence ID" value="KZT37183.1"/>
    <property type="molecule type" value="Genomic_DNA"/>
</dbReference>
<name>A0A166C852_9AGAM</name>
<organism evidence="8 9">
    <name type="scientific">Sistotremastrum suecicum HHB10207 ss-3</name>
    <dbReference type="NCBI Taxonomy" id="1314776"/>
    <lineage>
        <taxon>Eukaryota</taxon>
        <taxon>Fungi</taxon>
        <taxon>Dikarya</taxon>
        <taxon>Basidiomycota</taxon>
        <taxon>Agaricomycotina</taxon>
        <taxon>Agaricomycetes</taxon>
        <taxon>Sistotremastrales</taxon>
        <taxon>Sistotremastraceae</taxon>
        <taxon>Sistotremastrum</taxon>
    </lineage>
</organism>
<comment type="subcellular location">
    <subcellularLocation>
        <location evidence="1">Nucleus</location>
    </subcellularLocation>
</comment>
<dbReference type="InterPro" id="IPR012677">
    <property type="entry name" value="Nucleotide-bd_a/b_plait_sf"/>
</dbReference>
<evidence type="ECO:0000259" key="7">
    <source>
        <dbReference type="PROSITE" id="PS50102"/>
    </source>
</evidence>
<dbReference type="PANTHER" id="PTHR48039:SF5">
    <property type="entry name" value="RNA-BINDING PROTEIN 28"/>
    <property type="match status" value="1"/>
</dbReference>
<dbReference type="GO" id="GO:0005634">
    <property type="term" value="C:nucleus"/>
    <property type="evidence" value="ECO:0007669"/>
    <property type="project" value="UniProtKB-SubCell"/>
</dbReference>
<dbReference type="PROSITE" id="PS50102">
    <property type="entry name" value="RRM"/>
    <property type="match status" value="4"/>
</dbReference>
<feature type="domain" description="RRM" evidence="7">
    <location>
        <begin position="505"/>
        <end position="590"/>
    </location>
</feature>
<evidence type="ECO:0000256" key="6">
    <source>
        <dbReference type="SAM" id="MobiDB-lite"/>
    </source>
</evidence>
<dbReference type="SUPFAM" id="SSF54928">
    <property type="entry name" value="RNA-binding domain, RBD"/>
    <property type="match status" value="4"/>
</dbReference>